<proteinExistence type="inferred from homology"/>
<dbReference type="Pfam" id="PF01411">
    <property type="entry name" value="tRNA-synt_2c"/>
    <property type="match status" value="1"/>
</dbReference>
<dbReference type="EC" id="6.1.1.7" evidence="2"/>
<protein>
    <recommendedName>
        <fullName evidence="2">alanine--tRNA ligase</fullName>
        <ecNumber evidence="2">6.1.1.7</ecNumber>
    </recommendedName>
</protein>
<reference evidence="12" key="2">
    <citation type="submission" date="2025-08" db="UniProtKB">
        <authorList>
            <consortium name="RefSeq"/>
        </authorList>
    </citation>
    <scope>IDENTIFICATION</scope>
    <source>
        <tissue evidence="12">Leaf</tissue>
    </source>
</reference>
<keyword evidence="6" id="KW-0067">ATP-binding</keyword>
<dbReference type="Proteomes" id="UP000694864">
    <property type="component" value="Chromosome 10"/>
</dbReference>
<evidence type="ECO:0000256" key="7">
    <source>
        <dbReference type="ARBA" id="ARBA00022884"/>
    </source>
</evidence>
<dbReference type="PANTHER" id="PTHR11777">
    <property type="entry name" value="ALANYL-TRNA SYNTHETASE"/>
    <property type="match status" value="1"/>
</dbReference>
<dbReference type="PROSITE" id="PS50860">
    <property type="entry name" value="AA_TRNA_LIGASE_II_ALA"/>
    <property type="match status" value="1"/>
</dbReference>
<evidence type="ECO:0000256" key="2">
    <source>
        <dbReference type="ARBA" id="ARBA00013168"/>
    </source>
</evidence>
<evidence type="ECO:0000256" key="8">
    <source>
        <dbReference type="ARBA" id="ARBA00022917"/>
    </source>
</evidence>
<keyword evidence="4" id="KW-0436">Ligase</keyword>
<dbReference type="InterPro" id="IPR018165">
    <property type="entry name" value="Ala-tRNA-synth_IIc_core"/>
</dbReference>
<feature type="domain" description="Alanyl-transfer RNA synthetases family profile" evidence="10">
    <location>
        <begin position="14"/>
        <end position="95"/>
    </location>
</feature>
<keyword evidence="9" id="KW-0030">Aminoacyl-tRNA synthetase</keyword>
<evidence type="ECO:0000256" key="9">
    <source>
        <dbReference type="ARBA" id="ARBA00023146"/>
    </source>
</evidence>
<evidence type="ECO:0000259" key="10">
    <source>
        <dbReference type="PROSITE" id="PS50860"/>
    </source>
</evidence>
<dbReference type="InterPro" id="IPR045864">
    <property type="entry name" value="aa-tRNA-synth_II/BPL/LPL"/>
</dbReference>
<dbReference type="Gene3D" id="3.30.930.10">
    <property type="entry name" value="Bira Bifunctional Protein, Domain 2"/>
    <property type="match status" value="1"/>
</dbReference>
<evidence type="ECO:0000256" key="5">
    <source>
        <dbReference type="ARBA" id="ARBA00022741"/>
    </source>
</evidence>
<evidence type="ECO:0000256" key="6">
    <source>
        <dbReference type="ARBA" id="ARBA00022840"/>
    </source>
</evidence>
<keyword evidence="8" id="KW-0648">Protein biosynthesis</keyword>
<evidence type="ECO:0000256" key="1">
    <source>
        <dbReference type="ARBA" id="ARBA00008226"/>
    </source>
</evidence>
<gene>
    <name evidence="12" type="primary">LOC104718610</name>
</gene>
<accession>A0ABM0U222</accession>
<comment type="similarity">
    <text evidence="1">Belongs to the class-II aminoacyl-tRNA synthetase family.</text>
</comment>
<dbReference type="PANTHER" id="PTHR11777:SF9">
    <property type="entry name" value="ALANINE--TRNA LIGASE, CYTOPLASMIC"/>
    <property type="match status" value="1"/>
</dbReference>
<keyword evidence="3" id="KW-0820">tRNA-binding</keyword>
<dbReference type="SUPFAM" id="SSF55681">
    <property type="entry name" value="Class II aaRS and biotin synthetases"/>
    <property type="match status" value="1"/>
</dbReference>
<sequence>MGINLLISEELILGTNLYKPIFLGTADPNTELSKLTRACNTQNCIRAGGKHNDLDDVGKDTYHHTFFEMLGNWSFGDYFKNEAIGWAWELLTKVY</sequence>
<dbReference type="InterPro" id="IPR018164">
    <property type="entry name" value="Ala-tRNA-synth_IIc_N"/>
</dbReference>
<evidence type="ECO:0000256" key="4">
    <source>
        <dbReference type="ARBA" id="ARBA00022598"/>
    </source>
</evidence>
<reference evidence="11" key="1">
    <citation type="journal article" date="2014" name="Nat. Commun.">
        <title>The emerging biofuel crop Camelina sativa retains a highly undifferentiated hexaploid genome structure.</title>
        <authorList>
            <person name="Kagale S."/>
            <person name="Koh C."/>
            <person name="Nixon J."/>
            <person name="Bollina V."/>
            <person name="Clarke W.E."/>
            <person name="Tuteja R."/>
            <person name="Spillane C."/>
            <person name="Robinson S.J."/>
            <person name="Links M.G."/>
            <person name="Clarke C."/>
            <person name="Higgins E.E."/>
            <person name="Huebert T."/>
            <person name="Sharpe A.G."/>
            <person name="Parkin I.A."/>
        </authorList>
    </citation>
    <scope>NUCLEOTIDE SEQUENCE [LARGE SCALE GENOMIC DNA]</scope>
    <source>
        <strain evidence="11">cv. DH55</strain>
    </source>
</reference>
<keyword evidence="11" id="KW-1185">Reference proteome</keyword>
<organism evidence="11 12">
    <name type="scientific">Camelina sativa</name>
    <name type="common">False flax</name>
    <name type="synonym">Myagrum sativum</name>
    <dbReference type="NCBI Taxonomy" id="90675"/>
    <lineage>
        <taxon>Eukaryota</taxon>
        <taxon>Viridiplantae</taxon>
        <taxon>Streptophyta</taxon>
        <taxon>Embryophyta</taxon>
        <taxon>Tracheophyta</taxon>
        <taxon>Spermatophyta</taxon>
        <taxon>Magnoliopsida</taxon>
        <taxon>eudicotyledons</taxon>
        <taxon>Gunneridae</taxon>
        <taxon>Pentapetalae</taxon>
        <taxon>rosids</taxon>
        <taxon>malvids</taxon>
        <taxon>Brassicales</taxon>
        <taxon>Brassicaceae</taxon>
        <taxon>Camelineae</taxon>
        <taxon>Camelina</taxon>
    </lineage>
</organism>
<evidence type="ECO:0000256" key="3">
    <source>
        <dbReference type="ARBA" id="ARBA00022555"/>
    </source>
</evidence>
<name>A0ABM0U222_CAMSA</name>
<evidence type="ECO:0000313" key="11">
    <source>
        <dbReference type="Proteomes" id="UP000694864"/>
    </source>
</evidence>
<dbReference type="InterPro" id="IPR050058">
    <property type="entry name" value="Ala-tRNA_ligase"/>
</dbReference>
<keyword evidence="5" id="KW-0547">Nucleotide-binding</keyword>
<dbReference type="GeneID" id="104718610"/>
<dbReference type="RefSeq" id="XP_010434683.1">
    <property type="nucleotide sequence ID" value="XM_010436381.2"/>
</dbReference>
<keyword evidence="7" id="KW-0694">RNA-binding</keyword>
<evidence type="ECO:0000313" key="12">
    <source>
        <dbReference type="RefSeq" id="XP_010434683.1"/>
    </source>
</evidence>